<dbReference type="InterPro" id="IPR029468">
    <property type="entry name" value="O-ag_pol_Wzy"/>
</dbReference>
<reference evidence="2 3" key="1">
    <citation type="submission" date="2013-11" db="EMBL/GenBank/DDBJ databases">
        <title>Genomic analysis of Pelistega sp. HM-7.</title>
        <authorList>
            <person name="Kumbhare S.V."/>
            <person name="Shetty S.A."/>
            <person name="Sharma O."/>
            <person name="Dhotre D.P."/>
        </authorList>
    </citation>
    <scope>NUCLEOTIDE SEQUENCE [LARGE SCALE GENOMIC DNA]</scope>
    <source>
        <strain evidence="2 3">HM-7</strain>
    </source>
</reference>
<proteinExistence type="predicted"/>
<dbReference type="Pfam" id="PF14296">
    <property type="entry name" value="O-ag_pol_Wzy"/>
    <property type="match status" value="1"/>
</dbReference>
<protein>
    <recommendedName>
        <fullName evidence="4">O-antigen polysaccharide polymerase Wzy</fullName>
    </recommendedName>
</protein>
<evidence type="ECO:0000256" key="1">
    <source>
        <dbReference type="SAM" id="Phobius"/>
    </source>
</evidence>
<feature type="transmembrane region" description="Helical" evidence="1">
    <location>
        <begin position="198"/>
        <end position="220"/>
    </location>
</feature>
<feature type="transmembrane region" description="Helical" evidence="1">
    <location>
        <begin position="12"/>
        <end position="33"/>
    </location>
</feature>
<evidence type="ECO:0008006" key="4">
    <source>
        <dbReference type="Google" id="ProtNLM"/>
    </source>
</evidence>
<dbReference type="Proteomes" id="UP000018766">
    <property type="component" value="Unassembled WGS sequence"/>
</dbReference>
<sequence length="278" mass="31702">MKVVDPSMLNRLSGYMTTLLPVVFGYSYIFHYSRLEKRLLFFTFFISAFSLALIGQRGMLFCLLLLSISLYTKKKKISLVKFSVMACLLVILAQVLFLLRSEGLNTNISLSSLLGSFFHQQGVSFIVYELSKLYSFPDYLSYQVFIPGLNFMLDIFNLGSAEQTFKFFGDYLAFTVNTEEYAQGKGLGWTLVGDFEQILGWGDFGVLVGMILFGAMLGYLDKSRYKDIQFIKYSLFLNILFLPRSSLQNLLIPIVACVCILLIRKLIMGNFLLKIRPN</sequence>
<dbReference type="AlphaFoldDB" id="V8G968"/>
<keyword evidence="1" id="KW-0472">Membrane</keyword>
<accession>V8G968</accession>
<feature type="transmembrane region" description="Helical" evidence="1">
    <location>
        <begin position="39"/>
        <end position="66"/>
    </location>
</feature>
<evidence type="ECO:0000313" key="3">
    <source>
        <dbReference type="Proteomes" id="UP000018766"/>
    </source>
</evidence>
<feature type="transmembrane region" description="Helical" evidence="1">
    <location>
        <begin position="250"/>
        <end position="273"/>
    </location>
</feature>
<keyword evidence="3" id="KW-1185">Reference proteome</keyword>
<feature type="transmembrane region" description="Helical" evidence="1">
    <location>
        <begin position="78"/>
        <end position="99"/>
    </location>
</feature>
<keyword evidence="1" id="KW-1133">Transmembrane helix</keyword>
<evidence type="ECO:0000313" key="2">
    <source>
        <dbReference type="EMBL" id="ETD72656.1"/>
    </source>
</evidence>
<gene>
    <name evidence="2" type="ORF">V757_03140</name>
</gene>
<name>V8G968_9BURK</name>
<comment type="caution">
    <text evidence="2">The sequence shown here is derived from an EMBL/GenBank/DDBJ whole genome shotgun (WGS) entry which is preliminary data.</text>
</comment>
<organism evidence="2 3">
    <name type="scientific">Pelistega indica</name>
    <dbReference type="NCBI Taxonomy" id="1414851"/>
    <lineage>
        <taxon>Bacteria</taxon>
        <taxon>Pseudomonadati</taxon>
        <taxon>Pseudomonadota</taxon>
        <taxon>Betaproteobacteria</taxon>
        <taxon>Burkholderiales</taxon>
        <taxon>Alcaligenaceae</taxon>
        <taxon>Pelistega</taxon>
    </lineage>
</organism>
<dbReference type="EMBL" id="AYSV01000043">
    <property type="protein sequence ID" value="ETD72656.1"/>
    <property type="molecule type" value="Genomic_DNA"/>
</dbReference>
<keyword evidence="1" id="KW-0812">Transmembrane</keyword>